<dbReference type="AlphaFoldDB" id="A0A183SI31"/>
<evidence type="ECO:0000313" key="3">
    <source>
        <dbReference type="Proteomes" id="UP000275846"/>
    </source>
</evidence>
<feature type="region of interest" description="Disordered" evidence="1">
    <location>
        <begin position="1"/>
        <end position="31"/>
    </location>
</feature>
<evidence type="ECO:0000313" key="4">
    <source>
        <dbReference type="WBParaSite" id="SSLN_0000400501-mRNA-1"/>
    </source>
</evidence>
<dbReference type="EMBL" id="UYSU01032678">
    <property type="protein sequence ID" value="VDL90264.1"/>
    <property type="molecule type" value="Genomic_DNA"/>
</dbReference>
<proteinExistence type="predicted"/>
<gene>
    <name evidence="2" type="ORF">SSLN_LOCUS3879</name>
</gene>
<sequence>MTIAGKDTEGRNEPFQFISPQSYPNLPPEARTPDMLIRSPTIFVDNDHLPIITLAAVRLLAGLDREARGKTGRVLLHILRVQPRDDDRTRCHVNVNYNNNKMHKSKLPFHWI</sequence>
<dbReference type="WBParaSite" id="SSLN_0000400501-mRNA-1">
    <property type="protein sequence ID" value="SSLN_0000400501-mRNA-1"/>
    <property type="gene ID" value="SSLN_0000400501"/>
</dbReference>
<name>A0A183SI31_SCHSO</name>
<organism evidence="4">
    <name type="scientific">Schistocephalus solidus</name>
    <name type="common">Tapeworm</name>
    <dbReference type="NCBI Taxonomy" id="70667"/>
    <lineage>
        <taxon>Eukaryota</taxon>
        <taxon>Metazoa</taxon>
        <taxon>Spiralia</taxon>
        <taxon>Lophotrochozoa</taxon>
        <taxon>Platyhelminthes</taxon>
        <taxon>Cestoda</taxon>
        <taxon>Eucestoda</taxon>
        <taxon>Diphyllobothriidea</taxon>
        <taxon>Diphyllobothriidae</taxon>
        <taxon>Schistocephalus</taxon>
    </lineage>
</organism>
<reference evidence="2 3" key="2">
    <citation type="submission" date="2018-11" db="EMBL/GenBank/DDBJ databases">
        <authorList>
            <consortium name="Pathogen Informatics"/>
        </authorList>
    </citation>
    <scope>NUCLEOTIDE SEQUENCE [LARGE SCALE GENOMIC DNA]</scope>
    <source>
        <strain evidence="2 3">NST_G2</strain>
    </source>
</reference>
<evidence type="ECO:0000256" key="1">
    <source>
        <dbReference type="SAM" id="MobiDB-lite"/>
    </source>
</evidence>
<feature type="compositionally biased region" description="Basic and acidic residues" evidence="1">
    <location>
        <begin position="1"/>
        <end position="12"/>
    </location>
</feature>
<dbReference type="Proteomes" id="UP000275846">
    <property type="component" value="Unassembled WGS sequence"/>
</dbReference>
<protein>
    <submittedName>
        <fullName evidence="4">Type II toxin-antitoxin system PemK/MazF family toxin</fullName>
    </submittedName>
</protein>
<keyword evidence="3" id="KW-1185">Reference proteome</keyword>
<reference evidence="4" key="1">
    <citation type="submission" date="2016-06" db="UniProtKB">
        <authorList>
            <consortium name="WormBaseParasite"/>
        </authorList>
    </citation>
    <scope>IDENTIFICATION</scope>
</reference>
<evidence type="ECO:0000313" key="2">
    <source>
        <dbReference type="EMBL" id="VDL90264.1"/>
    </source>
</evidence>
<accession>A0A183SI31</accession>